<dbReference type="Gene3D" id="2.130.10.10">
    <property type="entry name" value="YVTN repeat-like/Quinoprotein amine dehydrogenase"/>
    <property type="match status" value="1"/>
</dbReference>
<evidence type="ECO:0000313" key="2">
    <source>
        <dbReference type="EMBL" id="MFC6008816.1"/>
    </source>
</evidence>
<dbReference type="SUPFAM" id="SSF75011">
    <property type="entry name" value="3-carboxy-cis,cis-mucoante lactonizing enzyme"/>
    <property type="match status" value="1"/>
</dbReference>
<evidence type="ECO:0000256" key="1">
    <source>
        <dbReference type="ARBA" id="ARBA00005564"/>
    </source>
</evidence>
<dbReference type="EMBL" id="JBHSRD010000006">
    <property type="protein sequence ID" value="MFC6008816.1"/>
    <property type="molecule type" value="Genomic_DNA"/>
</dbReference>
<dbReference type="PANTHER" id="PTHR30344">
    <property type="entry name" value="6-PHOSPHOGLUCONOLACTONASE-RELATED"/>
    <property type="match status" value="1"/>
</dbReference>
<accession>A0ABW1JHG7</accession>
<evidence type="ECO:0000313" key="3">
    <source>
        <dbReference type="Proteomes" id="UP001596189"/>
    </source>
</evidence>
<dbReference type="PANTHER" id="PTHR30344:SF1">
    <property type="entry name" value="6-PHOSPHOGLUCONOLACTONASE"/>
    <property type="match status" value="1"/>
</dbReference>
<comment type="caution">
    <text evidence="2">The sequence shown here is derived from an EMBL/GenBank/DDBJ whole genome shotgun (WGS) entry which is preliminary data.</text>
</comment>
<dbReference type="InterPro" id="IPR019405">
    <property type="entry name" value="Lactonase_7-beta_prop"/>
</dbReference>
<dbReference type="InterPro" id="IPR050282">
    <property type="entry name" value="Cycloisomerase_2"/>
</dbReference>
<dbReference type="InterPro" id="IPR015943">
    <property type="entry name" value="WD40/YVTN_repeat-like_dom_sf"/>
</dbReference>
<dbReference type="Proteomes" id="UP001596189">
    <property type="component" value="Unassembled WGS sequence"/>
</dbReference>
<keyword evidence="3" id="KW-1185">Reference proteome</keyword>
<reference evidence="3" key="1">
    <citation type="journal article" date="2019" name="Int. J. Syst. Evol. Microbiol.">
        <title>The Global Catalogue of Microorganisms (GCM) 10K type strain sequencing project: providing services to taxonomists for standard genome sequencing and annotation.</title>
        <authorList>
            <consortium name="The Broad Institute Genomics Platform"/>
            <consortium name="The Broad Institute Genome Sequencing Center for Infectious Disease"/>
            <person name="Wu L."/>
            <person name="Ma J."/>
        </authorList>
    </citation>
    <scope>NUCLEOTIDE SEQUENCE [LARGE SCALE GENOMIC DNA]</scope>
    <source>
        <strain evidence="3">KACC 14249</strain>
    </source>
</reference>
<dbReference type="Pfam" id="PF10282">
    <property type="entry name" value="Lactonase"/>
    <property type="match status" value="1"/>
</dbReference>
<proteinExistence type="inferred from homology"/>
<sequence length="343" mass="35083">MSPDHDVHELLIGSYTTGTGSPGVVRAELDPTTGALRATGSVALTDPSWIATSNDGVTLYAAAEHTGGTVASVSLTDPEDTIVRAGAGDDPCHLVVHRGHVVVAGYTSGTIAAFALDDDGGVGRRTGLVQHNGSGPHERQSAAHVHQVRESPDGRHLLVSDLGADSVTTYRLDDDGRLIEISRTAAPAGSGPRHLTFHPSGRAALLVLELAGAVALCRYDPDAGRLSVGTVVPLDVPGLPSEVLVTADGHHAYVGVRDTDGAGRDAIVHLGLAVAGSAARRLGVHHPGGAFPRHLALEPDERWLLSANQWSGTVTSLPLGPDGAPGPPAGTVDVPGAACILVR</sequence>
<name>A0ABW1JHG7_9ACTN</name>
<protein>
    <submittedName>
        <fullName evidence="2">Lactonase family protein</fullName>
    </submittedName>
</protein>
<gene>
    <name evidence="2" type="ORF">ACFQDO_16910</name>
</gene>
<dbReference type="RefSeq" id="WP_345714756.1">
    <property type="nucleotide sequence ID" value="NZ_BAABFP010000002.1"/>
</dbReference>
<comment type="similarity">
    <text evidence="1">Belongs to the cycloisomerase 2 family.</text>
</comment>
<organism evidence="2 3">
    <name type="scientific">Angustibacter luteus</name>
    <dbReference type="NCBI Taxonomy" id="658456"/>
    <lineage>
        <taxon>Bacteria</taxon>
        <taxon>Bacillati</taxon>
        <taxon>Actinomycetota</taxon>
        <taxon>Actinomycetes</taxon>
        <taxon>Kineosporiales</taxon>
        <taxon>Kineosporiaceae</taxon>
    </lineage>
</organism>